<accession>A0A0S1AXV7</accession>
<dbReference type="InterPro" id="IPR011010">
    <property type="entry name" value="DNA_brk_join_enz"/>
</dbReference>
<reference evidence="8 9" key="1">
    <citation type="journal article" date="2015" name="Genome Announc.">
        <title>Complete Genome Sequencing of Stenotrophomonas acidaminiphila ZAC14D2_NAIMI4_2, a Multidrug-Resistant Strain Isolated from Sediments of a Polluted River in Mexico, Uncovers New Antibiotic Resistance Genes and a Novel Class-II Lasso Peptide Biosynthesis Gene Cluster.</title>
        <authorList>
            <person name="Vinuesa P."/>
            <person name="Ochoa-Sanchez L.E."/>
        </authorList>
    </citation>
    <scope>NUCLEOTIDE SEQUENCE [LARGE SCALE GENOMIC DNA]</scope>
    <source>
        <strain evidence="8 9">ZAC14D2_NAIMI4_2</strain>
    </source>
</reference>
<sequence length="306" mass="34750">MYAHFEWMLTHGYSVDTVRARRIPLRRFIGWCAERELDDPRAITLPILERYQRHLFTYRKPDGSPLTLGSQHGALAPLKTWFKWLTREHHIATNPASELQLPRQPKRLPRALLSPAELAAILHEAEPTTAAGMRDRAMLEVLYATGLRRMELPKLARYDVDLGRQLVFVREGKGRRDRVVPLGERAAGWLDKYLAEARPQLLADQTDALFVTDYGAPIDPAWLAAKVKRYMAFAGIERPGATHLFRHACATHMLENGADIRFIQEMLGHANLATTEIYTHVAIDKLQQIHAATHPAGKLRQPPDEG</sequence>
<dbReference type="PANTHER" id="PTHR30349">
    <property type="entry name" value="PHAGE INTEGRASE-RELATED"/>
    <property type="match status" value="1"/>
</dbReference>
<dbReference type="Gene3D" id="1.10.443.10">
    <property type="entry name" value="Intergrase catalytic core"/>
    <property type="match status" value="1"/>
</dbReference>
<proteinExistence type="inferred from homology"/>
<dbReference type="EMBL" id="CP012900">
    <property type="protein sequence ID" value="ALJ27631.1"/>
    <property type="molecule type" value="Genomic_DNA"/>
</dbReference>
<keyword evidence="9" id="KW-1185">Reference proteome</keyword>
<evidence type="ECO:0000256" key="5">
    <source>
        <dbReference type="PROSITE-ProRule" id="PRU01248"/>
    </source>
</evidence>
<evidence type="ECO:0000259" key="7">
    <source>
        <dbReference type="PROSITE" id="PS51900"/>
    </source>
</evidence>
<dbReference type="Gene3D" id="1.10.150.130">
    <property type="match status" value="1"/>
</dbReference>
<keyword evidence="4" id="KW-0233">DNA recombination</keyword>
<organism evidence="8 9">
    <name type="scientific">Stenotrophomonas acidaminiphila</name>
    <dbReference type="NCBI Taxonomy" id="128780"/>
    <lineage>
        <taxon>Bacteria</taxon>
        <taxon>Pseudomonadati</taxon>
        <taxon>Pseudomonadota</taxon>
        <taxon>Gammaproteobacteria</taxon>
        <taxon>Lysobacterales</taxon>
        <taxon>Lysobacteraceae</taxon>
        <taxon>Stenotrophomonas</taxon>
    </lineage>
</organism>
<dbReference type="PROSITE" id="PS51898">
    <property type="entry name" value="TYR_RECOMBINASE"/>
    <property type="match status" value="1"/>
</dbReference>
<dbReference type="InterPro" id="IPR010998">
    <property type="entry name" value="Integrase_recombinase_N"/>
</dbReference>
<dbReference type="PATRIC" id="fig|128780.6.peg.1227"/>
<dbReference type="KEGG" id="sacz:AOT14_12230"/>
<dbReference type="PROSITE" id="PS51900">
    <property type="entry name" value="CB"/>
    <property type="match status" value="1"/>
</dbReference>
<keyword evidence="2" id="KW-0229">DNA integration</keyword>
<gene>
    <name evidence="8" type="primary">xerD_1</name>
    <name evidence="8" type="ORF">AOT14_12230</name>
</gene>
<dbReference type="GO" id="GO:0003677">
    <property type="term" value="F:DNA binding"/>
    <property type="evidence" value="ECO:0007669"/>
    <property type="project" value="UniProtKB-UniRule"/>
</dbReference>
<dbReference type="AlphaFoldDB" id="A0A0S1AXV7"/>
<evidence type="ECO:0000259" key="6">
    <source>
        <dbReference type="PROSITE" id="PS51898"/>
    </source>
</evidence>
<dbReference type="Pfam" id="PF00589">
    <property type="entry name" value="Phage_integrase"/>
    <property type="match status" value="1"/>
</dbReference>
<dbReference type="InterPro" id="IPR044068">
    <property type="entry name" value="CB"/>
</dbReference>
<feature type="domain" description="Tyr recombinase" evidence="6">
    <location>
        <begin position="107"/>
        <end position="291"/>
    </location>
</feature>
<dbReference type="PANTHER" id="PTHR30349:SF41">
    <property type="entry name" value="INTEGRASE_RECOMBINASE PROTEIN MJ0367-RELATED"/>
    <property type="match status" value="1"/>
</dbReference>
<dbReference type="CDD" id="cd00798">
    <property type="entry name" value="INT_XerDC_C"/>
    <property type="match status" value="1"/>
</dbReference>
<evidence type="ECO:0000313" key="9">
    <source>
        <dbReference type="Proteomes" id="UP000061010"/>
    </source>
</evidence>
<comment type="similarity">
    <text evidence="1">Belongs to the 'phage' integrase family.</text>
</comment>
<dbReference type="InterPro" id="IPR013762">
    <property type="entry name" value="Integrase-like_cat_sf"/>
</dbReference>
<dbReference type="InterPro" id="IPR002104">
    <property type="entry name" value="Integrase_catalytic"/>
</dbReference>
<keyword evidence="3 5" id="KW-0238">DNA-binding</keyword>
<dbReference type="NCBIfam" id="NF002331">
    <property type="entry name" value="PRK01287.1"/>
    <property type="match status" value="1"/>
</dbReference>
<dbReference type="GO" id="GO:0006310">
    <property type="term" value="P:DNA recombination"/>
    <property type="evidence" value="ECO:0007669"/>
    <property type="project" value="UniProtKB-KW"/>
</dbReference>
<dbReference type="GO" id="GO:0015074">
    <property type="term" value="P:DNA integration"/>
    <property type="evidence" value="ECO:0007669"/>
    <property type="project" value="UniProtKB-KW"/>
</dbReference>
<dbReference type="SUPFAM" id="SSF56349">
    <property type="entry name" value="DNA breaking-rejoining enzymes"/>
    <property type="match status" value="1"/>
</dbReference>
<name>A0A0S1AXV7_9GAMM</name>
<evidence type="ECO:0000256" key="4">
    <source>
        <dbReference type="ARBA" id="ARBA00023172"/>
    </source>
</evidence>
<evidence type="ECO:0000256" key="3">
    <source>
        <dbReference type="ARBA" id="ARBA00023125"/>
    </source>
</evidence>
<evidence type="ECO:0000256" key="1">
    <source>
        <dbReference type="ARBA" id="ARBA00008857"/>
    </source>
</evidence>
<protein>
    <submittedName>
        <fullName evidence="8">Tyrosine recombinase XerD</fullName>
    </submittedName>
</protein>
<evidence type="ECO:0000313" key="8">
    <source>
        <dbReference type="EMBL" id="ALJ27631.1"/>
    </source>
</evidence>
<feature type="domain" description="Core-binding (CB)" evidence="7">
    <location>
        <begin position="1"/>
        <end position="86"/>
    </location>
</feature>
<dbReference type="Proteomes" id="UP000061010">
    <property type="component" value="Chromosome"/>
</dbReference>
<dbReference type="InterPro" id="IPR050090">
    <property type="entry name" value="Tyrosine_recombinase_XerCD"/>
</dbReference>
<evidence type="ECO:0000256" key="2">
    <source>
        <dbReference type="ARBA" id="ARBA00022908"/>
    </source>
</evidence>